<dbReference type="Proteomes" id="UP001575652">
    <property type="component" value="Unassembled WGS sequence"/>
</dbReference>
<feature type="domain" description="UspA" evidence="2">
    <location>
        <begin position="162"/>
        <end position="285"/>
    </location>
</feature>
<comment type="similarity">
    <text evidence="1">Belongs to the universal stress protein A family.</text>
</comment>
<dbReference type="SUPFAM" id="SSF52402">
    <property type="entry name" value="Adenine nucleotide alpha hydrolases-like"/>
    <property type="match status" value="2"/>
</dbReference>
<dbReference type="Pfam" id="PF00582">
    <property type="entry name" value="Usp"/>
    <property type="match status" value="2"/>
</dbReference>
<reference evidence="3 4" key="1">
    <citation type="submission" date="2024-09" db="EMBL/GenBank/DDBJ databases">
        <authorList>
            <person name="Salinas-Garcia M.A."/>
            <person name="Prieme A."/>
        </authorList>
    </citation>
    <scope>NUCLEOTIDE SEQUENCE [LARGE SCALE GENOMIC DNA]</scope>
    <source>
        <strain evidence="3 4">DSM 21081</strain>
    </source>
</reference>
<dbReference type="PANTHER" id="PTHR46268:SF27">
    <property type="entry name" value="UNIVERSAL STRESS PROTEIN RV2623"/>
    <property type="match status" value="1"/>
</dbReference>
<gene>
    <name evidence="3" type="ORF">ACETWP_03920</name>
</gene>
<proteinExistence type="inferred from homology"/>
<feature type="domain" description="UspA" evidence="2">
    <location>
        <begin position="6"/>
        <end position="141"/>
    </location>
</feature>
<dbReference type="PANTHER" id="PTHR46268">
    <property type="entry name" value="STRESS RESPONSE PROTEIN NHAX"/>
    <property type="match status" value="1"/>
</dbReference>
<dbReference type="InterPro" id="IPR006016">
    <property type="entry name" value="UspA"/>
</dbReference>
<evidence type="ECO:0000313" key="4">
    <source>
        <dbReference type="Proteomes" id="UP001575652"/>
    </source>
</evidence>
<evidence type="ECO:0000313" key="3">
    <source>
        <dbReference type="EMBL" id="MFB0833726.1"/>
    </source>
</evidence>
<comment type="caution">
    <text evidence="3">The sequence shown here is derived from an EMBL/GenBank/DDBJ whole genome shotgun (WGS) entry which is preliminary data.</text>
</comment>
<protein>
    <submittedName>
        <fullName evidence="3">Universal stress protein</fullName>
    </submittedName>
</protein>
<dbReference type="Gene3D" id="3.40.50.620">
    <property type="entry name" value="HUPs"/>
    <property type="match status" value="2"/>
</dbReference>
<dbReference type="EMBL" id="JBHDLJ010000002">
    <property type="protein sequence ID" value="MFB0833726.1"/>
    <property type="molecule type" value="Genomic_DNA"/>
</dbReference>
<name>A0ABV4UL80_9MICC</name>
<evidence type="ECO:0000259" key="2">
    <source>
        <dbReference type="Pfam" id="PF00582"/>
    </source>
</evidence>
<organism evidence="3 4">
    <name type="scientific">Arthrobacter halodurans</name>
    <dbReference type="NCBI Taxonomy" id="516699"/>
    <lineage>
        <taxon>Bacteria</taxon>
        <taxon>Bacillati</taxon>
        <taxon>Actinomycetota</taxon>
        <taxon>Actinomycetes</taxon>
        <taxon>Micrococcales</taxon>
        <taxon>Micrococcaceae</taxon>
        <taxon>Arthrobacter</taxon>
    </lineage>
</organism>
<sequence length="293" mass="30221">MGASTFVVGYTADRRGAEAVALAASIAAGAPAELILAIVLPEHTPFDAHYPGTDHGYGTILGDTVDRWAAEALALVPEGVPCRVVARSAASEAEGLMQIAAEAGAETIVVGAQRRGITGRFTPGSVASALLHSSPVPVALAPVGETDPERSQEGPSRITAFVGTRPGAAAVVRTAAAAAVRRNVPLRVVSLVELDLRADDDGARADLARETEETVASVVASLGVRADVVVAAADTAEEAVEALDWEPREIAVVGSSRLARKRRLFLGSTAQRMLRALPVPLVVVPRGYKPPAP</sequence>
<dbReference type="CDD" id="cd00293">
    <property type="entry name" value="USP-like"/>
    <property type="match status" value="1"/>
</dbReference>
<keyword evidence="4" id="KW-1185">Reference proteome</keyword>
<dbReference type="RefSeq" id="WP_373970888.1">
    <property type="nucleotide sequence ID" value="NZ_JBHDLJ010000002.1"/>
</dbReference>
<accession>A0ABV4UL80</accession>
<dbReference type="InterPro" id="IPR014729">
    <property type="entry name" value="Rossmann-like_a/b/a_fold"/>
</dbReference>
<evidence type="ECO:0000256" key="1">
    <source>
        <dbReference type="ARBA" id="ARBA00008791"/>
    </source>
</evidence>